<keyword evidence="1" id="KW-0812">Transmembrane</keyword>
<accession>A0A1M6JQE8</accession>
<sequence>MIEKLRANKIIVFAIEILIFIALMFVMVHRMKGDNVFVIPLDGMTTSHSEVVFDGTSWKLDAEDANGLVGDGYVVFGPNIPLEHGTYTLVLNYNTTKIQKGVVEVDGGYLETADYFLLSNNKHEARYDFKLDTDVDAFRFRLKEYMGGDFELTGVNIIRNTHDIRILVFLWIVLSVILDLILYNKFVSQNKKVIGIVIGITFLASLPLFFKGMMTGDDIRYHLVRIEGIVDGLKSGAFPVKMYSVYNDDYGYPVGIFYGDVLLYIPAFLRIIGFTVMQSYKIYIFGINLLTSAIAYYAGKKMFRSDMHAFLFTTVYTFSTYRLVCLYARAAMGEYSATCFYPLVMLAFWNIYTQDIKSKEYKKNALTLAIGMAGLIYCHILSTEMFVMALLIIALAMFKKTFRKETFGVLMKAVVLCGLICAAFIVPFMEYYTCVDITIKHRFEKSYIQSQGAYISDYFAVFKSITGGNFVTRRGLLTPGLILMAGLLVAIVFIVAGKADKKIKVMTLGSVISLFVASNLFPWNRINEVPVIGNFLVSVQFPYRYIGIAVCFLAILLVLVLEKLAEMGVTLKKLFAGITLASVIMTLLFVSEYQDEAFVTSIFRSYDTADLLTYTRTGDFGMYLGTIYLIQGTSMDSEVLDYGVYGENVNAVMISESGVNLQVYVEATENATLEVPRFAYPHIVARDKDGNKLMTTAGNNNKLTVAFDKPYTGEVYIAFEEPLYWRMAELISLLTIIGLVVTALVKKNVEGKGVNA</sequence>
<name>A0A1M6JQE8_PSEXY</name>
<keyword evidence="1" id="KW-1133">Transmembrane helix</keyword>
<proteinExistence type="predicted"/>
<feature type="transmembrane region" description="Helical" evidence="1">
    <location>
        <begin position="164"/>
        <end position="181"/>
    </location>
</feature>
<organism evidence="2 3">
    <name type="scientific">Pseudobutyrivibrio xylanivorans DSM 14809</name>
    <dbReference type="NCBI Taxonomy" id="1123012"/>
    <lineage>
        <taxon>Bacteria</taxon>
        <taxon>Bacillati</taxon>
        <taxon>Bacillota</taxon>
        <taxon>Clostridia</taxon>
        <taxon>Lachnospirales</taxon>
        <taxon>Lachnospiraceae</taxon>
        <taxon>Pseudobutyrivibrio</taxon>
    </lineage>
</organism>
<feature type="transmembrane region" description="Helical" evidence="1">
    <location>
        <begin position="335"/>
        <end position="352"/>
    </location>
</feature>
<feature type="transmembrane region" description="Helical" evidence="1">
    <location>
        <begin position="193"/>
        <end position="210"/>
    </location>
</feature>
<dbReference type="AlphaFoldDB" id="A0A1M6JQE8"/>
<feature type="transmembrane region" description="Helical" evidence="1">
    <location>
        <begin position="409"/>
        <end position="429"/>
    </location>
</feature>
<dbReference type="EMBL" id="FQYQ01000025">
    <property type="protein sequence ID" value="SHJ48918.1"/>
    <property type="molecule type" value="Genomic_DNA"/>
</dbReference>
<keyword evidence="3" id="KW-1185">Reference proteome</keyword>
<feature type="transmembrane region" description="Helical" evidence="1">
    <location>
        <begin position="476"/>
        <end position="496"/>
    </location>
</feature>
<feature type="transmembrane region" description="Helical" evidence="1">
    <location>
        <begin position="723"/>
        <end position="745"/>
    </location>
</feature>
<dbReference type="RefSeq" id="WP_072918874.1">
    <property type="nucleotide sequence ID" value="NZ_FQYQ01000025.1"/>
</dbReference>
<evidence type="ECO:0000313" key="3">
    <source>
        <dbReference type="Proteomes" id="UP000184185"/>
    </source>
</evidence>
<gene>
    <name evidence="2" type="ORF">SAMN02745725_02663</name>
</gene>
<evidence type="ECO:0000256" key="1">
    <source>
        <dbReference type="SAM" id="Phobius"/>
    </source>
</evidence>
<feature type="transmembrane region" description="Helical" evidence="1">
    <location>
        <begin position="280"/>
        <end position="298"/>
    </location>
</feature>
<feature type="transmembrane region" description="Helical" evidence="1">
    <location>
        <begin position="250"/>
        <end position="273"/>
    </location>
</feature>
<feature type="transmembrane region" description="Helical" evidence="1">
    <location>
        <begin position="574"/>
        <end position="591"/>
    </location>
</feature>
<keyword evidence="1" id="KW-0472">Membrane</keyword>
<evidence type="ECO:0000313" key="2">
    <source>
        <dbReference type="EMBL" id="SHJ48918.1"/>
    </source>
</evidence>
<feature type="transmembrane region" description="Helical" evidence="1">
    <location>
        <begin position="372"/>
        <end position="397"/>
    </location>
</feature>
<protein>
    <recommendedName>
        <fullName evidence="4">Membrane protein YfhO</fullName>
    </recommendedName>
</protein>
<dbReference type="Proteomes" id="UP000184185">
    <property type="component" value="Unassembled WGS sequence"/>
</dbReference>
<feature type="transmembrane region" description="Helical" evidence="1">
    <location>
        <begin position="7"/>
        <end position="28"/>
    </location>
</feature>
<feature type="transmembrane region" description="Helical" evidence="1">
    <location>
        <begin position="503"/>
        <end position="523"/>
    </location>
</feature>
<reference evidence="2 3" key="1">
    <citation type="submission" date="2016-11" db="EMBL/GenBank/DDBJ databases">
        <authorList>
            <person name="Jaros S."/>
            <person name="Januszkiewicz K."/>
            <person name="Wedrychowicz H."/>
        </authorList>
    </citation>
    <scope>NUCLEOTIDE SEQUENCE [LARGE SCALE GENOMIC DNA]</scope>
    <source>
        <strain evidence="2 3">DSM 14809</strain>
    </source>
</reference>
<dbReference type="OrthoDB" id="9784157at2"/>
<evidence type="ECO:0008006" key="4">
    <source>
        <dbReference type="Google" id="ProtNLM"/>
    </source>
</evidence>
<feature type="transmembrane region" description="Helical" evidence="1">
    <location>
        <begin position="543"/>
        <end position="562"/>
    </location>
</feature>